<organism evidence="2 3">
    <name type="scientific">Caenorhabditis tropicalis</name>
    <dbReference type="NCBI Taxonomy" id="1561998"/>
    <lineage>
        <taxon>Eukaryota</taxon>
        <taxon>Metazoa</taxon>
        <taxon>Ecdysozoa</taxon>
        <taxon>Nematoda</taxon>
        <taxon>Chromadorea</taxon>
        <taxon>Rhabditida</taxon>
        <taxon>Rhabditina</taxon>
        <taxon>Rhabditomorpha</taxon>
        <taxon>Rhabditoidea</taxon>
        <taxon>Rhabditidae</taxon>
        <taxon>Peloderinae</taxon>
        <taxon>Caenorhabditis</taxon>
    </lineage>
</organism>
<keyword evidence="2" id="KW-1185">Reference proteome</keyword>
<evidence type="ECO:0000256" key="1">
    <source>
        <dbReference type="SAM" id="MobiDB-lite"/>
    </source>
</evidence>
<feature type="compositionally biased region" description="Low complexity" evidence="1">
    <location>
        <begin position="27"/>
        <end position="43"/>
    </location>
</feature>
<name>A0A1I7UAM6_9PELO</name>
<accession>A0A1I7UAM6</accession>
<reference evidence="3" key="1">
    <citation type="submission" date="2016-11" db="UniProtKB">
        <authorList>
            <consortium name="WormBaseParasite"/>
        </authorList>
    </citation>
    <scope>IDENTIFICATION</scope>
</reference>
<dbReference type="Proteomes" id="UP000095282">
    <property type="component" value="Unplaced"/>
</dbReference>
<protein>
    <submittedName>
        <fullName evidence="3">Homeobox domain-containing protein</fullName>
    </submittedName>
</protein>
<feature type="region of interest" description="Disordered" evidence="1">
    <location>
        <begin position="1"/>
        <end position="53"/>
    </location>
</feature>
<dbReference type="WBParaSite" id="Csp11.Scaffold629.g16558.t1">
    <property type="protein sequence ID" value="Csp11.Scaffold629.g16558.t1"/>
    <property type="gene ID" value="Csp11.Scaffold629.g16558"/>
</dbReference>
<evidence type="ECO:0000313" key="3">
    <source>
        <dbReference type="WBParaSite" id="Csp11.Scaffold629.g16558.t1"/>
    </source>
</evidence>
<dbReference type="AlphaFoldDB" id="A0A1I7UAM6"/>
<sequence>MNFHYPPHPSFHNHSHHQVPPPPPQFPSSSTNVHQQHNNNNQQYPWSYTVSQEERGQTRNSFTLAALNEYFHIFFESK</sequence>
<evidence type="ECO:0000313" key="2">
    <source>
        <dbReference type="Proteomes" id="UP000095282"/>
    </source>
</evidence>
<proteinExistence type="predicted"/>